<sequence>MESSDIHSAEDLEQFRQAEEWEKRIKKNGFYREHFFQAFSKQLNNIFDEPISILEIGSGPGHLAEHIFHSVKVESYTLFDLSKSMNHIALNRLKKYQSFIECKVGDILCTESFEGLGNFDAVICMQTIHEVRDKRLAVDIYKNVTKVLKPNGYFLVCDFVLGEQGMKEADIYMTELEQNQALIDGGFKSPTLALSYAGLTLYFAQKKS</sequence>
<evidence type="ECO:0000259" key="1">
    <source>
        <dbReference type="Pfam" id="PF08242"/>
    </source>
</evidence>
<comment type="caution">
    <text evidence="2">The sequence shown here is derived from an EMBL/GenBank/DDBJ whole genome shotgun (WGS) entry which is preliminary data.</text>
</comment>
<dbReference type="RefSeq" id="WP_274691853.1">
    <property type="nucleotide sequence ID" value="NZ_JAPMOU010000069.1"/>
</dbReference>
<dbReference type="SUPFAM" id="SSF53335">
    <property type="entry name" value="S-adenosyl-L-methionine-dependent methyltransferases"/>
    <property type="match status" value="1"/>
</dbReference>
<dbReference type="InterPro" id="IPR013217">
    <property type="entry name" value="Methyltransf_12"/>
</dbReference>
<keyword evidence="2" id="KW-0489">Methyltransferase</keyword>
<dbReference type="Proteomes" id="UP001528823">
    <property type="component" value="Unassembled WGS sequence"/>
</dbReference>
<reference evidence="2 3" key="1">
    <citation type="submission" date="2022-11" db="EMBL/GenBank/DDBJ databases">
        <title>Spartinivicinus poritis sp. nov., isolated from scleractinian coral Porites lutea.</title>
        <authorList>
            <person name="Zhang G."/>
            <person name="Cai L."/>
            <person name="Wei Q."/>
        </authorList>
    </citation>
    <scope>NUCLEOTIDE SEQUENCE [LARGE SCALE GENOMIC DNA]</scope>
    <source>
        <strain evidence="2 3">A2-2</strain>
    </source>
</reference>
<gene>
    <name evidence="2" type="ORF">ORQ98_26665</name>
</gene>
<dbReference type="Gene3D" id="3.40.50.150">
    <property type="entry name" value="Vaccinia Virus protein VP39"/>
    <property type="match status" value="1"/>
</dbReference>
<dbReference type="InterPro" id="IPR029063">
    <property type="entry name" value="SAM-dependent_MTases_sf"/>
</dbReference>
<protein>
    <submittedName>
        <fullName evidence="2">Class I SAM-dependent methyltransferase</fullName>
    </submittedName>
</protein>
<evidence type="ECO:0000313" key="3">
    <source>
        <dbReference type="Proteomes" id="UP001528823"/>
    </source>
</evidence>
<proteinExistence type="predicted"/>
<organism evidence="2 3">
    <name type="scientific">Spartinivicinus poritis</name>
    <dbReference type="NCBI Taxonomy" id="2994640"/>
    <lineage>
        <taxon>Bacteria</taxon>
        <taxon>Pseudomonadati</taxon>
        <taxon>Pseudomonadota</taxon>
        <taxon>Gammaproteobacteria</taxon>
        <taxon>Oceanospirillales</taxon>
        <taxon>Zooshikellaceae</taxon>
        <taxon>Spartinivicinus</taxon>
    </lineage>
</organism>
<keyword evidence="2" id="KW-0808">Transferase</keyword>
<feature type="domain" description="Methyltransferase type 12" evidence="1">
    <location>
        <begin position="54"/>
        <end position="154"/>
    </location>
</feature>
<name>A0ABT5UGM8_9GAMM</name>
<dbReference type="GO" id="GO:0008168">
    <property type="term" value="F:methyltransferase activity"/>
    <property type="evidence" value="ECO:0007669"/>
    <property type="project" value="UniProtKB-KW"/>
</dbReference>
<dbReference type="Pfam" id="PF08242">
    <property type="entry name" value="Methyltransf_12"/>
    <property type="match status" value="1"/>
</dbReference>
<accession>A0ABT5UGM8</accession>
<dbReference type="EMBL" id="JAPMOU010000069">
    <property type="protein sequence ID" value="MDE1465549.1"/>
    <property type="molecule type" value="Genomic_DNA"/>
</dbReference>
<dbReference type="CDD" id="cd02440">
    <property type="entry name" value="AdoMet_MTases"/>
    <property type="match status" value="1"/>
</dbReference>
<dbReference type="GO" id="GO:0032259">
    <property type="term" value="P:methylation"/>
    <property type="evidence" value="ECO:0007669"/>
    <property type="project" value="UniProtKB-KW"/>
</dbReference>
<keyword evidence="3" id="KW-1185">Reference proteome</keyword>
<evidence type="ECO:0000313" key="2">
    <source>
        <dbReference type="EMBL" id="MDE1465549.1"/>
    </source>
</evidence>